<protein>
    <submittedName>
        <fullName evidence="1">Uncharacterized protein</fullName>
    </submittedName>
</protein>
<feature type="non-terminal residue" evidence="1">
    <location>
        <position position="1"/>
    </location>
</feature>
<comment type="caution">
    <text evidence="1">The sequence shown here is derived from an EMBL/GenBank/DDBJ whole genome shotgun (WGS) entry which is preliminary data.</text>
</comment>
<dbReference type="EMBL" id="AZMM01015994">
    <property type="protein sequence ID" value="ETJ29473.1"/>
    <property type="molecule type" value="Genomic_DNA"/>
</dbReference>
<proteinExistence type="predicted"/>
<sequence length="25" mass="2743">KSAPGQPNIEDLSNLLKLIHKNIEA</sequence>
<reference evidence="1" key="1">
    <citation type="submission" date="2013-12" db="EMBL/GenBank/DDBJ databases">
        <title>A Varibaculum cambriense genome reconstructed from a premature infant gut community with otherwise low bacterial novelty that shifts toward anaerobic metabolism during the third week of life.</title>
        <authorList>
            <person name="Brown C.T."/>
            <person name="Sharon I."/>
            <person name="Thomas B.C."/>
            <person name="Castelle C.J."/>
            <person name="Morowitz M.J."/>
            <person name="Banfield J.F."/>
        </authorList>
    </citation>
    <scope>NUCLEOTIDE SEQUENCE</scope>
</reference>
<evidence type="ECO:0000313" key="1">
    <source>
        <dbReference type="EMBL" id="ETJ29473.1"/>
    </source>
</evidence>
<accession>W1XGK0</accession>
<dbReference type="AlphaFoldDB" id="W1XGK0"/>
<organism evidence="1">
    <name type="scientific">human gut metagenome</name>
    <dbReference type="NCBI Taxonomy" id="408170"/>
    <lineage>
        <taxon>unclassified sequences</taxon>
        <taxon>metagenomes</taxon>
        <taxon>organismal metagenomes</taxon>
    </lineage>
</organism>
<gene>
    <name evidence="1" type="ORF">Q604_UNBC15994G0001</name>
</gene>
<name>W1XGK0_9ZZZZ</name>